<dbReference type="InterPro" id="IPR035914">
    <property type="entry name" value="Sperma_CUB_dom_sf"/>
</dbReference>
<accession>A0A1D1W4G5</accession>
<organism evidence="2 3">
    <name type="scientific">Ramazzottius varieornatus</name>
    <name type="common">Water bear</name>
    <name type="synonym">Tardigrade</name>
    <dbReference type="NCBI Taxonomy" id="947166"/>
    <lineage>
        <taxon>Eukaryota</taxon>
        <taxon>Metazoa</taxon>
        <taxon>Ecdysozoa</taxon>
        <taxon>Tardigrada</taxon>
        <taxon>Eutardigrada</taxon>
        <taxon>Parachela</taxon>
        <taxon>Hypsibioidea</taxon>
        <taxon>Ramazzottiidae</taxon>
        <taxon>Ramazzottius</taxon>
    </lineage>
</organism>
<keyword evidence="3" id="KW-1185">Reference proteome</keyword>
<name>A0A1D1W4G5_RAMVA</name>
<dbReference type="AlphaFoldDB" id="A0A1D1W4G5"/>
<evidence type="ECO:0000313" key="2">
    <source>
        <dbReference type="EMBL" id="GAV08176.1"/>
    </source>
</evidence>
<sequence>MVLNRENCSDPGKLYSHKVNEPKLYLVFESPNYGHGNYSNNLDCITWITTDPDQKMVFHPYDVDLEDGWDNLYLYDTSPSTNPVPLGQHNSTTAPPSTSRNTSSQWSPVYPSSTLRPWNSSPRPSTWSGWNSTQHPTVAPITWEMENTTTITQTQSSGNTIRTTVQTVTRTATSVVVTDTMTTTHTYSSEGWSKIQLSENGFYNHENQKIE</sequence>
<gene>
    <name evidence="2" type="primary">RvY_17907-1</name>
    <name evidence="2" type="synonym">RvY_17907.1</name>
    <name evidence="2" type="ORF">RvY_17907</name>
</gene>
<dbReference type="Gene3D" id="2.60.120.290">
    <property type="entry name" value="Spermadhesin, CUB domain"/>
    <property type="match status" value="1"/>
</dbReference>
<protein>
    <recommendedName>
        <fullName evidence="4">CUB domain-containing protein</fullName>
    </recommendedName>
</protein>
<feature type="region of interest" description="Disordered" evidence="1">
    <location>
        <begin position="80"/>
        <end position="133"/>
    </location>
</feature>
<dbReference type="Proteomes" id="UP000186922">
    <property type="component" value="Unassembled WGS sequence"/>
</dbReference>
<comment type="caution">
    <text evidence="2">The sequence shown here is derived from an EMBL/GenBank/DDBJ whole genome shotgun (WGS) entry which is preliminary data.</text>
</comment>
<evidence type="ECO:0008006" key="4">
    <source>
        <dbReference type="Google" id="ProtNLM"/>
    </source>
</evidence>
<reference evidence="2 3" key="1">
    <citation type="journal article" date="2016" name="Nat. Commun.">
        <title>Extremotolerant tardigrade genome and improved radiotolerance of human cultured cells by tardigrade-unique protein.</title>
        <authorList>
            <person name="Hashimoto T."/>
            <person name="Horikawa D.D."/>
            <person name="Saito Y."/>
            <person name="Kuwahara H."/>
            <person name="Kozuka-Hata H."/>
            <person name="Shin-I T."/>
            <person name="Minakuchi Y."/>
            <person name="Ohishi K."/>
            <person name="Motoyama A."/>
            <person name="Aizu T."/>
            <person name="Enomoto A."/>
            <person name="Kondo K."/>
            <person name="Tanaka S."/>
            <person name="Hara Y."/>
            <person name="Koshikawa S."/>
            <person name="Sagara H."/>
            <person name="Miura T."/>
            <person name="Yokobori S."/>
            <person name="Miyagawa K."/>
            <person name="Suzuki Y."/>
            <person name="Kubo T."/>
            <person name="Oyama M."/>
            <person name="Kohara Y."/>
            <person name="Fujiyama A."/>
            <person name="Arakawa K."/>
            <person name="Katayama T."/>
            <person name="Toyoda A."/>
            <person name="Kunieda T."/>
        </authorList>
    </citation>
    <scope>NUCLEOTIDE SEQUENCE [LARGE SCALE GENOMIC DNA]</scope>
    <source>
        <strain evidence="2 3">YOKOZUNA-1</strain>
    </source>
</reference>
<evidence type="ECO:0000256" key="1">
    <source>
        <dbReference type="SAM" id="MobiDB-lite"/>
    </source>
</evidence>
<dbReference type="SUPFAM" id="SSF49854">
    <property type="entry name" value="Spermadhesin, CUB domain"/>
    <property type="match status" value="1"/>
</dbReference>
<evidence type="ECO:0000313" key="3">
    <source>
        <dbReference type="Proteomes" id="UP000186922"/>
    </source>
</evidence>
<dbReference type="EMBL" id="BDGG01000017">
    <property type="protein sequence ID" value="GAV08176.1"/>
    <property type="molecule type" value="Genomic_DNA"/>
</dbReference>
<proteinExistence type="predicted"/>